<evidence type="ECO:0000313" key="1">
    <source>
        <dbReference type="EMBL" id="PLV13451.1"/>
    </source>
</evidence>
<reference evidence="1 2" key="1">
    <citation type="submission" date="2017-12" db="EMBL/GenBank/DDBJ databases">
        <title>Detection of the carbapenemase gene blaVIM-5 in members of the Pseudomonas putida group isolated from polluted Nigerian wetlands.</title>
        <authorList>
            <person name="Adelowo O."/>
            <person name="Vollmers J."/>
            <person name="Maeusezahl I."/>
            <person name="Kaster A.-K."/>
            <person name="Mueller J.A."/>
        </authorList>
    </citation>
    <scope>NUCLEOTIDE SEQUENCE [LARGE SCALE GENOMIC DNA]</scope>
    <source>
        <strain evidence="1 2">MR69</strain>
    </source>
</reference>
<accession>A0ABX4TZ99</accession>
<evidence type="ECO:0000313" key="2">
    <source>
        <dbReference type="Proteomes" id="UP000234744"/>
    </source>
</evidence>
<gene>
    <name evidence="1" type="ORF">CXG47_16730</name>
</gene>
<proteinExistence type="predicted"/>
<dbReference type="EMBL" id="PJCJ01000009">
    <property type="protein sequence ID" value="PLV13451.1"/>
    <property type="molecule type" value="Genomic_DNA"/>
</dbReference>
<organism evidence="1 2">
    <name type="scientific">Pseudomonas plecoglossicida</name>
    <dbReference type="NCBI Taxonomy" id="70775"/>
    <lineage>
        <taxon>Bacteria</taxon>
        <taxon>Pseudomonadati</taxon>
        <taxon>Pseudomonadota</taxon>
        <taxon>Gammaproteobacteria</taxon>
        <taxon>Pseudomonadales</taxon>
        <taxon>Pseudomonadaceae</taxon>
        <taxon>Pseudomonas</taxon>
    </lineage>
</organism>
<comment type="caution">
    <text evidence="1">The sequence shown here is derived from an EMBL/GenBank/DDBJ whole genome shotgun (WGS) entry which is preliminary data.</text>
</comment>
<dbReference type="RefSeq" id="WP_102083534.1">
    <property type="nucleotide sequence ID" value="NZ_PJCJ01000009.1"/>
</dbReference>
<protein>
    <submittedName>
        <fullName evidence="1">Uncharacterized protein</fullName>
    </submittedName>
</protein>
<keyword evidence="2" id="KW-1185">Reference proteome</keyword>
<sequence length="501" mass="55888">MDNIEATLLEIGGQEMVDEYRKRLAKPIAKPLPHASIDSFSIGYAMVIGAGACALDVILDNAFRQDMLDKHSEITDDTLQRDLEKKVKDKLKDLGLETEKDQPGMAMDWYEKLNDALGLKSPYRLRPSNHRILNHTDERSIIEMLMKGEAGIGEMAFKIFPEMTREAATELLKLHLDADRTSPASLPLKFMSWLWEQGIKAGNPATVGEPHPLFKMLQSMTGGLDWSKWLNKFFGEGLIPEGTTLGEAMLKLYDSKALNQRVFWTSDLGAALGGAKRRMLVAATMELGVELYAFLEGVKKGHISWNGDVQLMAKQIKAWRDQPKYIDMKLIAQGFAASGGIVRAGLSGDVLQINYFSLGLMLKHLWSHGSVTDRHMGRLIDFSRQDASAILANFTASTGIPVRPKFTLIKGDLHMDTLRTRVINAGCHSTRVRVLIQNLPEQMADIVDRYEKASKKAAGVGQLEAIFDKICESWYLDDVDDDLQALKQLKADLAKVEKQLA</sequence>
<name>A0ABX4TZ99_PSEDL</name>
<dbReference type="Proteomes" id="UP000234744">
    <property type="component" value="Unassembled WGS sequence"/>
</dbReference>